<dbReference type="EMBL" id="JAGEMX010000008">
    <property type="protein sequence ID" value="MBO1832631.1"/>
    <property type="molecule type" value="Genomic_DNA"/>
</dbReference>
<protein>
    <submittedName>
        <fullName evidence="2">Helix-turn-helix transcriptional regulator</fullName>
    </submittedName>
</protein>
<feature type="domain" description="HTH cro/C1-type" evidence="1">
    <location>
        <begin position="54"/>
        <end position="107"/>
    </location>
</feature>
<keyword evidence="6" id="KW-1185">Reference proteome</keyword>
<dbReference type="EMBL" id="JAENIB010000018">
    <property type="protein sequence ID" value="MBK1934073.1"/>
    <property type="molecule type" value="Genomic_DNA"/>
</dbReference>
<dbReference type="RefSeq" id="WP_039351312.1">
    <property type="nucleotide sequence ID" value="NZ_AP018358.1"/>
</dbReference>
<dbReference type="InterPro" id="IPR001387">
    <property type="entry name" value="Cro/C1-type_HTH"/>
</dbReference>
<evidence type="ECO:0000313" key="2">
    <source>
        <dbReference type="EMBL" id="MBK1934073.1"/>
    </source>
</evidence>
<dbReference type="Gene3D" id="1.10.260.40">
    <property type="entry name" value="lambda repressor-like DNA-binding domains"/>
    <property type="match status" value="1"/>
</dbReference>
<dbReference type="Proteomes" id="UP000611459">
    <property type="component" value="Unassembled WGS sequence"/>
</dbReference>
<evidence type="ECO:0000313" key="6">
    <source>
        <dbReference type="Proteomes" id="UP000664048"/>
    </source>
</evidence>
<evidence type="ECO:0000313" key="3">
    <source>
        <dbReference type="EMBL" id="MBO1832631.1"/>
    </source>
</evidence>
<accession>A0A1E3FIX9</accession>
<reference evidence="3 6" key="2">
    <citation type="submission" date="2021-03" db="EMBL/GenBank/DDBJ databases">
        <title>Clinical course, treatment and visual outcome of an outbreak of Burkholderia contaminans endophthalmitis following cataract surgery.</title>
        <authorList>
            <person name="Lind C."/>
            <person name="Olsen K."/>
            <person name="Angelsen N.K."/>
            <person name="Krefting E.A."/>
            <person name="Fossen K."/>
            <person name="Gravningen K."/>
            <person name="Depoorter E."/>
            <person name="Vandamme P."/>
            <person name="Bertelsen G."/>
        </authorList>
    </citation>
    <scope>NUCLEOTIDE SEQUENCE [LARGE SCALE GENOMIC DNA]</scope>
    <source>
        <strain evidence="3 6">51242556</strain>
    </source>
</reference>
<reference evidence="4 7" key="3">
    <citation type="submission" date="2021-12" db="EMBL/GenBank/DDBJ databases">
        <title>Genomic and phenotypic characterization of three Burkholderia contaminans isolates recovered from different sources.</title>
        <authorList>
            <person name="Lopez De Volder A."/>
            <person name="Fan Y."/>
            <person name="Nunvar J."/>
            <person name="Herrera T."/>
            <person name="Timp W."/>
            <person name="Degrossi J."/>
        </authorList>
    </citation>
    <scope>NUCLEOTIDE SEQUENCE [LARGE SCALE GENOMIC DNA]</scope>
    <source>
        <strain evidence="4 7">LMG 23361</strain>
    </source>
</reference>
<reference evidence="2" key="1">
    <citation type="submission" date="2021-01" db="EMBL/GenBank/DDBJ databases">
        <title>Outbreak of Burkholderia contaminns endophthalmitis traced to a clinical ventilation system.</title>
        <authorList>
            <person name="Lipuma J."/>
            <person name="Spilker T."/>
            <person name="Kratholm J."/>
        </authorList>
    </citation>
    <scope>NUCLEOTIDE SEQUENCE</scope>
    <source>
        <strain evidence="2">HI4954</strain>
    </source>
</reference>
<dbReference type="SMART" id="SM00530">
    <property type="entry name" value="HTH_XRE"/>
    <property type="match status" value="1"/>
</dbReference>
<dbReference type="SUPFAM" id="SSF47413">
    <property type="entry name" value="lambda repressor-like DNA-binding domains"/>
    <property type="match status" value="1"/>
</dbReference>
<dbReference type="PROSITE" id="PS50943">
    <property type="entry name" value="HTH_CROC1"/>
    <property type="match status" value="1"/>
</dbReference>
<dbReference type="Proteomes" id="UP000664048">
    <property type="component" value="Unassembled WGS sequence"/>
</dbReference>
<organism evidence="2 5">
    <name type="scientific">Burkholderia contaminans</name>
    <dbReference type="NCBI Taxonomy" id="488447"/>
    <lineage>
        <taxon>Bacteria</taxon>
        <taxon>Pseudomonadati</taxon>
        <taxon>Pseudomonadota</taxon>
        <taxon>Betaproteobacteria</taxon>
        <taxon>Burkholderiales</taxon>
        <taxon>Burkholderiaceae</taxon>
        <taxon>Burkholderia</taxon>
        <taxon>Burkholderia cepacia complex</taxon>
    </lineage>
</organism>
<dbReference type="Proteomes" id="UP001220209">
    <property type="component" value="Chromosome 1"/>
</dbReference>
<evidence type="ECO:0000259" key="1">
    <source>
        <dbReference type="PROSITE" id="PS50943"/>
    </source>
</evidence>
<evidence type="ECO:0000313" key="4">
    <source>
        <dbReference type="EMBL" id="WFN18528.1"/>
    </source>
</evidence>
<dbReference type="EMBL" id="CP090640">
    <property type="protein sequence ID" value="WFN18528.1"/>
    <property type="molecule type" value="Genomic_DNA"/>
</dbReference>
<dbReference type="Pfam" id="PF01381">
    <property type="entry name" value="HTH_3"/>
    <property type="match status" value="1"/>
</dbReference>
<proteinExistence type="predicted"/>
<sequence length="109" mass="12221">MSKSLPVQFINGPDGTPAFVVIPYADYVAQQRVTPAPVPHEVVTRAVFDGSSPVRAWREYLGLTRAEVAQRLGISRSDYAKREKREKLRKPQRRKIAAALGITLTQLDF</sequence>
<dbReference type="GO" id="GO:0003677">
    <property type="term" value="F:DNA binding"/>
    <property type="evidence" value="ECO:0007669"/>
    <property type="project" value="InterPro"/>
</dbReference>
<dbReference type="InterPro" id="IPR010982">
    <property type="entry name" value="Lambda_DNA-bd_dom_sf"/>
</dbReference>
<dbReference type="AlphaFoldDB" id="A0A1E3FIX9"/>
<gene>
    <name evidence="3" type="ORF">J4M89_24915</name>
    <name evidence="2" type="ORF">JIN94_29735</name>
    <name evidence="4" type="ORF">LXE91_05725</name>
</gene>
<evidence type="ECO:0000313" key="5">
    <source>
        <dbReference type="Proteomes" id="UP000611459"/>
    </source>
</evidence>
<evidence type="ECO:0000313" key="7">
    <source>
        <dbReference type="Proteomes" id="UP001220209"/>
    </source>
</evidence>
<dbReference type="OrthoDB" id="5679339at2"/>
<dbReference type="CDD" id="cd00093">
    <property type="entry name" value="HTH_XRE"/>
    <property type="match status" value="1"/>
</dbReference>
<dbReference type="GeneID" id="93193580"/>
<name>A0A1E3FIX9_9BURK</name>